<evidence type="ECO:0000256" key="4">
    <source>
        <dbReference type="ARBA" id="ARBA00022475"/>
    </source>
</evidence>
<organism evidence="18 19">
    <name type="scientific">Chelonia mydas</name>
    <name type="common">Green sea-turtle</name>
    <name type="synonym">Chelonia agassizi</name>
    <dbReference type="NCBI Taxonomy" id="8469"/>
    <lineage>
        <taxon>Eukaryota</taxon>
        <taxon>Metazoa</taxon>
        <taxon>Chordata</taxon>
        <taxon>Craniata</taxon>
        <taxon>Vertebrata</taxon>
        <taxon>Euteleostomi</taxon>
        <taxon>Archelosauria</taxon>
        <taxon>Testudinata</taxon>
        <taxon>Testudines</taxon>
        <taxon>Cryptodira</taxon>
        <taxon>Durocryptodira</taxon>
        <taxon>Americhelydia</taxon>
        <taxon>Chelonioidea</taxon>
        <taxon>Cheloniidae</taxon>
        <taxon>Chelonia</taxon>
    </lineage>
</organism>
<dbReference type="GO" id="GO:0005886">
    <property type="term" value="C:plasma membrane"/>
    <property type="evidence" value="ECO:0007669"/>
    <property type="project" value="UniProtKB-SubCell"/>
</dbReference>
<feature type="region of interest" description="Disordered" evidence="16">
    <location>
        <begin position="1"/>
        <end position="33"/>
    </location>
</feature>
<dbReference type="InterPro" id="IPR000560">
    <property type="entry name" value="His_Pase_clade-2"/>
</dbReference>
<dbReference type="eggNOG" id="KOG1057">
    <property type="taxonomic scope" value="Eukaryota"/>
</dbReference>
<dbReference type="EC" id="2.7.4.24" evidence="15"/>
<feature type="compositionally biased region" description="Basic and acidic residues" evidence="16">
    <location>
        <begin position="1676"/>
        <end position="1686"/>
    </location>
</feature>
<evidence type="ECO:0000256" key="5">
    <source>
        <dbReference type="ARBA" id="ARBA00022490"/>
    </source>
</evidence>
<keyword evidence="19" id="KW-1185">Reference proteome</keyword>
<dbReference type="Proteomes" id="UP000031443">
    <property type="component" value="Unassembled WGS sequence"/>
</dbReference>
<keyword evidence="5 15" id="KW-0963">Cytoplasm</keyword>
<evidence type="ECO:0000256" key="10">
    <source>
        <dbReference type="ARBA" id="ARBA00022840"/>
    </source>
</evidence>
<comment type="function">
    <text evidence="15">Bifunctional inositol kinase that acts in concert with the IP6K kinases to synthesize the diphosphate group-containing inositol pyrophosphates diphosphoinositol pentakisphosphate, PP-InsP5, and bis-diphosphoinositol tetrakisphosphate, (PP)2-InsP4. PP-InsP5 and (PP)2-InsP4, also respectively called InsP7 and InsP8, may regulate a variety of cellular processes, including apoptosis, vesicle trafficking, cytoskeletal dynamics, and exocytosis. Phosphorylates inositol hexakisphosphate (InsP6).</text>
</comment>
<feature type="compositionally biased region" description="Polar residues" evidence="16">
    <location>
        <begin position="1"/>
        <end position="15"/>
    </location>
</feature>
<dbReference type="FunFam" id="3.40.50.11950:FF:000003">
    <property type="entry name" value="Inositol hexakisphosphate and diphosphoinositol-pentakisphosphate kinase"/>
    <property type="match status" value="1"/>
</dbReference>
<dbReference type="InterPro" id="IPR033379">
    <property type="entry name" value="Acid_Pase_AS"/>
</dbReference>
<evidence type="ECO:0000256" key="11">
    <source>
        <dbReference type="ARBA" id="ARBA00023136"/>
    </source>
</evidence>
<reference evidence="19" key="1">
    <citation type="journal article" date="2013" name="Nat. Genet.">
        <title>The draft genomes of soft-shell turtle and green sea turtle yield insights into the development and evolution of the turtle-specific body plan.</title>
        <authorList>
            <person name="Wang Z."/>
            <person name="Pascual-Anaya J."/>
            <person name="Zadissa A."/>
            <person name="Li W."/>
            <person name="Niimura Y."/>
            <person name="Huang Z."/>
            <person name="Li C."/>
            <person name="White S."/>
            <person name="Xiong Z."/>
            <person name="Fang D."/>
            <person name="Wang B."/>
            <person name="Ming Y."/>
            <person name="Chen Y."/>
            <person name="Zheng Y."/>
            <person name="Kuraku S."/>
            <person name="Pignatelli M."/>
            <person name="Herrero J."/>
            <person name="Beal K."/>
            <person name="Nozawa M."/>
            <person name="Li Q."/>
            <person name="Wang J."/>
            <person name="Zhang H."/>
            <person name="Yu L."/>
            <person name="Shigenobu S."/>
            <person name="Wang J."/>
            <person name="Liu J."/>
            <person name="Flicek P."/>
            <person name="Searle S."/>
            <person name="Wang J."/>
            <person name="Kuratani S."/>
            <person name="Yin Y."/>
            <person name="Aken B."/>
            <person name="Zhang G."/>
            <person name="Irie N."/>
        </authorList>
    </citation>
    <scope>NUCLEOTIDE SEQUENCE [LARGE SCALE GENOMIC DNA]</scope>
</reference>
<gene>
    <name evidence="18" type="ORF">UY3_06811</name>
</gene>
<comment type="catalytic activity">
    <reaction evidence="12">
        <text>5-diphospho-1D-myo-inositol 1,2,3,4,6-pentakisphosphate + ATP + H(+) = 1,5-bis(diphospho)-1D-myo-inositol 2,3,4,6-tetrakisphosphate + ADP</text>
        <dbReference type="Rhea" id="RHEA:10276"/>
        <dbReference type="ChEBI" id="CHEBI:15378"/>
        <dbReference type="ChEBI" id="CHEBI:30616"/>
        <dbReference type="ChEBI" id="CHEBI:58628"/>
        <dbReference type="ChEBI" id="CHEBI:77983"/>
        <dbReference type="ChEBI" id="CHEBI:456216"/>
        <dbReference type="EC" id="2.7.4.24"/>
    </reaction>
    <physiologicalReaction direction="left-to-right" evidence="12">
        <dbReference type="Rhea" id="RHEA:10277"/>
    </physiologicalReaction>
</comment>
<feature type="region of interest" description="Disordered" evidence="16">
    <location>
        <begin position="1218"/>
        <end position="1296"/>
    </location>
</feature>
<evidence type="ECO:0000256" key="6">
    <source>
        <dbReference type="ARBA" id="ARBA00022553"/>
    </source>
</evidence>
<dbReference type="Pfam" id="PF00328">
    <property type="entry name" value="His_Phos_2"/>
    <property type="match status" value="1"/>
</dbReference>
<feature type="domain" description="VIP1 N-terminal" evidence="17">
    <location>
        <begin position="55"/>
        <end position="144"/>
    </location>
</feature>
<dbReference type="CDD" id="cd07061">
    <property type="entry name" value="HP_HAP_like"/>
    <property type="match status" value="1"/>
</dbReference>
<evidence type="ECO:0000256" key="12">
    <source>
        <dbReference type="ARBA" id="ARBA00033696"/>
    </source>
</evidence>
<dbReference type="Gene3D" id="3.40.50.11950">
    <property type="match status" value="2"/>
</dbReference>
<dbReference type="GO" id="GO:0032958">
    <property type="term" value="P:inositol phosphate biosynthetic process"/>
    <property type="evidence" value="ECO:0007669"/>
    <property type="project" value="TreeGrafter"/>
</dbReference>
<evidence type="ECO:0000256" key="2">
    <source>
        <dbReference type="ARBA" id="ARBA00004514"/>
    </source>
</evidence>
<feature type="compositionally biased region" description="Polar residues" evidence="16">
    <location>
        <begin position="1260"/>
        <end position="1272"/>
    </location>
</feature>
<dbReference type="SUPFAM" id="SSF53254">
    <property type="entry name" value="Phosphoglycerate mutase-like"/>
    <property type="match status" value="2"/>
</dbReference>
<evidence type="ECO:0000256" key="7">
    <source>
        <dbReference type="ARBA" id="ARBA00022679"/>
    </source>
</evidence>
<feature type="compositionally biased region" description="Basic and acidic residues" evidence="16">
    <location>
        <begin position="1653"/>
        <end position="1669"/>
    </location>
</feature>
<keyword evidence="4" id="KW-1003">Cell membrane</keyword>
<dbReference type="STRING" id="8469.M7BK23"/>
<dbReference type="InterPro" id="IPR029033">
    <property type="entry name" value="His_PPase_superfam"/>
</dbReference>
<dbReference type="InterPro" id="IPR037446">
    <property type="entry name" value="His_Pase_VIP1"/>
</dbReference>
<dbReference type="GO" id="GO:0052723">
    <property type="term" value="F:inositol hexakisphosphate 1-kinase activity"/>
    <property type="evidence" value="ECO:0007669"/>
    <property type="project" value="RHEA"/>
</dbReference>
<dbReference type="PANTHER" id="PTHR12750">
    <property type="entry name" value="DIPHOSPHOINOSITOL PENTAKISPHOSPHATE KINASE"/>
    <property type="match status" value="1"/>
</dbReference>
<dbReference type="GO" id="GO:0033857">
    <property type="term" value="F:5-diphosphoinositol pentakisphosphate 1-kinase activity"/>
    <property type="evidence" value="ECO:0007669"/>
    <property type="project" value="TreeGrafter"/>
</dbReference>
<feature type="compositionally biased region" description="Low complexity" evidence="16">
    <location>
        <begin position="1531"/>
        <end position="1548"/>
    </location>
</feature>
<dbReference type="Gene3D" id="3.40.50.1240">
    <property type="entry name" value="Phosphoglycerate mutase-like"/>
    <property type="match status" value="1"/>
</dbReference>
<dbReference type="FunFam" id="3.40.50.1240:FF:000013">
    <property type="entry name" value="Inositol hexakisphosphate and diphosphoinositol-pentakisphosphate kinase"/>
    <property type="match status" value="1"/>
</dbReference>
<keyword evidence="6" id="KW-0597">Phosphoprotein</keyword>
<keyword evidence="10 15" id="KW-0067">ATP-binding</keyword>
<accession>M7BK23</accession>
<evidence type="ECO:0000256" key="3">
    <source>
        <dbReference type="ARBA" id="ARBA00005609"/>
    </source>
</evidence>
<dbReference type="GO" id="GO:0006020">
    <property type="term" value="P:inositol metabolic process"/>
    <property type="evidence" value="ECO:0007669"/>
    <property type="project" value="TreeGrafter"/>
</dbReference>
<keyword evidence="8 15" id="KW-0547">Nucleotide-binding</keyword>
<feature type="region of interest" description="Disordered" evidence="16">
    <location>
        <begin position="1518"/>
        <end position="1551"/>
    </location>
</feature>
<dbReference type="Gene3D" id="3.30.470.20">
    <property type="entry name" value="ATP-grasp fold, B domain"/>
    <property type="match status" value="1"/>
</dbReference>
<dbReference type="FunFam" id="3.40.50.11950:FF:000001">
    <property type="entry name" value="Inositol hexakisphosphate and diphosphoinositol-pentakisphosphate kinase"/>
    <property type="match status" value="1"/>
</dbReference>
<dbReference type="PROSITE" id="PS00616">
    <property type="entry name" value="HIS_ACID_PHOSPHAT_1"/>
    <property type="match status" value="1"/>
</dbReference>
<comment type="function">
    <text evidence="14">Bifunctional inositol kinase that acts in concert with the IP6K kinases IP6K1, IP6K2 and IP6K3 to synthesize the diphosphate group-containing inositol pyrophosphates diphosphoinositol pentakisphosphate, PP-InsP5, and bis-diphosphoinositol tetrakisphosphate, (PP)2-InsP4. PP-InsP5 and (PP)2-InsP4, also respectively called InsP7 and InsP8, regulate a variety of cellular processes, including apoptosis, vesicle trafficking, cytoskeletal dynamics, exocytosis, insulin signaling and neutrophil activation. Phosphorylates inositol hexakisphosphate (InsP6) at position 1 to produce PP-InsP5 which is in turn phosphorylated by IP6Ks to produce (PP)2-InsP4. Alternatively, phosphorylates PP-InsP5 at position 1, produced by IP6Ks from InsP6, to produce (PP)2-InsP4. Activated when cells are exposed to hyperosmotic stress.</text>
</comment>
<feature type="compositionally biased region" description="Polar residues" evidence="16">
    <location>
        <begin position="1752"/>
        <end position="1762"/>
    </location>
</feature>
<comment type="catalytic activity">
    <reaction evidence="13">
        <text>1D-myo-inositol hexakisphosphate + ATP = 1-diphospho-1D-myo-inositol 2,3,4,5,6-pentakisphosphate + ADP</text>
        <dbReference type="Rhea" id="RHEA:37459"/>
        <dbReference type="ChEBI" id="CHEBI:30616"/>
        <dbReference type="ChEBI" id="CHEBI:58130"/>
        <dbReference type="ChEBI" id="CHEBI:74946"/>
        <dbReference type="ChEBI" id="CHEBI:456216"/>
        <dbReference type="EC" id="2.7.4.24"/>
    </reaction>
    <physiologicalReaction direction="left-to-right" evidence="13">
        <dbReference type="Rhea" id="RHEA:37460"/>
    </physiologicalReaction>
</comment>
<evidence type="ECO:0000256" key="8">
    <source>
        <dbReference type="ARBA" id="ARBA00022741"/>
    </source>
</evidence>
<sequence length="1790" mass="201417">MSSLTTSHEGESSTPRFFVGTRDDETDFLGSNMKTDEIDFFEDDEESESPPERQIVVGICAMTKKSKSKPMTQILERLCKFEYITVVIMGEDVILNEPVENWPPCDCLISFHSKGFPLDKAVAYAKLCNPFLINDLDMQYYIQDRREVYRILQEEGIDLPRYAVLNRDPDKPDECNLVEGEDQVEVNGAVFPKPFVEKPVSAEDHNVYIYYPTSAGGGSQRLFRKIGSRSSVYSPESSVRKTGSYIYEEFMPTDGTDVKVYTVGPDYAHAEARKSPALDGKVERDSEGKEIRYPVMLTAMEKLVARKVCVAFKPPWDLYWDHSVPLVVSCRLSATCSTPSSVYCEGEEDIVQLVLWVPVGACSLPDEALILLSLSPPDYHKQYHNLLRRVAIAFGLMREEIEDKQHQLLDLLQPPGPSQTALLIHEAILQPAQMVWHTPAHCAPTTKHLERGDTLSCLKARTSFSRTHLPTHWAAKKLDLLDRKVYSSVGLQFCITSCQALLEKYDFLSHSKLSEFQAFLLPDEQQDFQVLLDEGHLLTKQTVCGFDLLRANGHSFVCDVNGFSFVKNSMKYYDDCAKILGNIIMRELAPQFQIPWSIPTEAEDIPIVPTTSGTMMELRCVIAVIRHGDRTPKQKMKMEVKHSRFFELFEKYDGYKTGKLKLKKPEQLQEVLDIARLLVVELGTHNDCEIEERKSKLEQLKTVLEMYGHFSGINRKVQLTYLPRGHPKASSEDEDARKEPSPSLLLVLKWGGELTPAGRVQAEELGRAFRCMYPGGQGDYAGFPGCGLLRLHSTYRHDLKIYASDEGRVQMTAAAFAKGLLALEGELTPILVQMVKSANMNGLLDSDSDSLSSCQHRVKARLHEIMQKDAKFCEEDYEKLAPTGSISLVNSMTFIQNPVEICDKVFALIENLTSQICKRLEDPKSADLQLYHSETLELMLQRWSKLERDFRMKNGRYDISKIPDIYDCIKYDVQHNCTLKLEGTAELFKLSKALADVIIPQEYGINKEEKLEIAIGFCLPLIKKIQLDLQRTHEDESVNKLHPLYSRGVLSPGRHVRTRLYFTSESHVHSLLSIFRYGGLLDEYGINKEEKLEIAIGFCLPLIKKIQLDLQRTHEDESVNKLHPLYSRGVLSPGRHVRTRLYFTSESHVHSLLSIFRYGGLLDESKDQQWKRAMDYLSAISELNYMTQIVIMLYEDNNKDSSSEERFHVELHFSPGVKGCEEDGNAPTGFGFRPASAENDDKKPNQGSMEDLSKVKSIDGTDQAQERSSQPSEPICIQRRSPLIRNRKTGSMEVLSESSSKTGGYRLFSSYSRQSSEMKQSGLGSQCTGLFSTTVLGGSSSAPNLQDYARSHGKKFTTSLTYKDELLSMPAVKRFSVSFAKHPTNDVLEHHRVAQLLCRFSSDYAMRRNISLDATLAHHLHQCSYHLRLFRSWLISGQDDLECLYGFEGCSMVPTIYPLETLHNSLSLRQVNEFLTSVCRSYSNSHSRASTALFDSMIGSQTPGDPFMPQRILSSSSLPLRQRSDKPPWYSSGPSSTVSSAGPSSPTSMENYARFGFTEKPSISPQISEERLNCQPPEQSEMEPLGEALELELGGSGPLVENPLGEMPEQGLMRVPGLLEVPEPSKEEPSEDVPEQGKTGVLELGKTRLPGETSEKDELVELEQGEEKPAGGIWELGEKGKLEPGERGLSGKMSDPGEEGPAGEMLEPDVIRPLVPGETSELDEEEPVMQMLEQSEGQLVEILKKEEEELSTDNAVSDQHPSSHPYRDQQLSSENSVEDEQPASQQELQN</sequence>
<keyword evidence="9 15" id="KW-0418">Kinase</keyword>
<evidence type="ECO:0000256" key="16">
    <source>
        <dbReference type="SAM" id="MobiDB-lite"/>
    </source>
</evidence>
<comment type="similarity">
    <text evidence="3 15">Belongs to the histidine acid phosphatase family. VIP1 subfamily.</text>
</comment>
<name>M7BK23_CHEMY</name>
<dbReference type="EMBL" id="KB526692">
    <property type="protein sequence ID" value="EMP36075.1"/>
    <property type="molecule type" value="Genomic_DNA"/>
</dbReference>
<evidence type="ECO:0000313" key="18">
    <source>
        <dbReference type="EMBL" id="EMP36075.1"/>
    </source>
</evidence>
<dbReference type="InterPro" id="IPR040557">
    <property type="entry name" value="VIP1_N"/>
</dbReference>
<keyword evidence="7 15" id="KW-0808">Transferase</keyword>
<dbReference type="GO" id="GO:0005524">
    <property type="term" value="F:ATP binding"/>
    <property type="evidence" value="ECO:0007669"/>
    <property type="project" value="UniProtKB-KW"/>
</dbReference>
<keyword evidence="11" id="KW-0472">Membrane</keyword>
<evidence type="ECO:0000256" key="9">
    <source>
        <dbReference type="ARBA" id="ARBA00022777"/>
    </source>
</evidence>
<dbReference type="Pfam" id="PF18086">
    <property type="entry name" value="PPIP5K2_N"/>
    <property type="match status" value="1"/>
</dbReference>
<comment type="subcellular location">
    <subcellularLocation>
        <location evidence="1">Cell membrane</location>
    </subcellularLocation>
    <subcellularLocation>
        <location evidence="2 15">Cytoplasm</location>
        <location evidence="2 15">Cytosol</location>
    </subcellularLocation>
</comment>
<dbReference type="GO" id="GO:0005829">
    <property type="term" value="C:cytosol"/>
    <property type="evidence" value="ECO:0007669"/>
    <property type="project" value="UniProtKB-SubCell"/>
</dbReference>
<evidence type="ECO:0000256" key="1">
    <source>
        <dbReference type="ARBA" id="ARBA00004236"/>
    </source>
</evidence>
<feature type="region of interest" description="Disordered" evidence="16">
    <location>
        <begin position="1621"/>
        <end position="1790"/>
    </location>
</feature>
<proteinExistence type="inferred from homology"/>
<evidence type="ECO:0000259" key="17">
    <source>
        <dbReference type="Pfam" id="PF18086"/>
    </source>
</evidence>
<protein>
    <recommendedName>
        <fullName evidence="15">Inositol hexakisphosphate and diphosphoinositol-pentakisphosphate kinase</fullName>
        <ecNumber evidence="15">2.7.4.24</ecNumber>
    </recommendedName>
</protein>
<evidence type="ECO:0000313" key="19">
    <source>
        <dbReference type="Proteomes" id="UP000031443"/>
    </source>
</evidence>
<evidence type="ECO:0000256" key="14">
    <source>
        <dbReference type="ARBA" id="ARBA00037056"/>
    </source>
</evidence>
<dbReference type="FunFam" id="3.30.470.20:FF:000003">
    <property type="entry name" value="Inositol hexakisphosphate and diphosphoinositol-pentakisphosphate kinase"/>
    <property type="match status" value="1"/>
</dbReference>
<dbReference type="PANTHER" id="PTHR12750:SF11">
    <property type="entry name" value="INOSITOL HEXAKISPHOSPHATE AND DIPHOSPHOINOSITOL-PENTAKISPHOSPHATE KINASE 1"/>
    <property type="match status" value="1"/>
</dbReference>
<evidence type="ECO:0000256" key="15">
    <source>
        <dbReference type="RuleBase" id="RU365032"/>
    </source>
</evidence>
<evidence type="ECO:0000256" key="13">
    <source>
        <dbReference type="ARBA" id="ARBA00034629"/>
    </source>
</evidence>